<dbReference type="Pfam" id="PF00071">
    <property type="entry name" value="Ras"/>
    <property type="match status" value="1"/>
</dbReference>
<evidence type="ECO:0000256" key="5">
    <source>
        <dbReference type="SAM" id="MobiDB-lite"/>
    </source>
</evidence>
<evidence type="ECO:0000256" key="3">
    <source>
        <dbReference type="ARBA" id="ARBA00022490"/>
    </source>
</evidence>
<name>A0A915EXR6_9CEST</name>
<keyword evidence="4" id="KW-0243">Dynein</keyword>
<keyword evidence="3" id="KW-0963">Cytoplasm</keyword>
<dbReference type="AlphaFoldDB" id="A0A915EXR6"/>
<dbReference type="InterPro" id="IPR001806">
    <property type="entry name" value="Small_GTPase"/>
</dbReference>
<dbReference type="GO" id="GO:0005525">
    <property type="term" value="F:GTP binding"/>
    <property type="evidence" value="ECO:0007669"/>
    <property type="project" value="InterPro"/>
</dbReference>
<evidence type="ECO:0000256" key="1">
    <source>
        <dbReference type="ARBA" id="ARBA00004496"/>
    </source>
</evidence>
<dbReference type="GO" id="GO:0003924">
    <property type="term" value="F:GTPase activity"/>
    <property type="evidence" value="ECO:0007669"/>
    <property type="project" value="InterPro"/>
</dbReference>
<dbReference type="SMART" id="SM00173">
    <property type="entry name" value="RAS"/>
    <property type="match status" value="1"/>
</dbReference>
<dbReference type="WBParaSite" id="maker-E.canG7_contigs_2964-snap-gene-0.40-mRNA-1">
    <property type="protein sequence ID" value="maker-E.canG7_contigs_2964-snap-gene-0.40-mRNA-1"/>
    <property type="gene ID" value="EcG7_03529"/>
</dbReference>
<dbReference type="Pfam" id="PF04912">
    <property type="entry name" value="Dynamitin"/>
    <property type="match status" value="1"/>
</dbReference>
<evidence type="ECO:0000256" key="4">
    <source>
        <dbReference type="ARBA" id="ARBA00023017"/>
    </source>
</evidence>
<dbReference type="PROSITE" id="PS51421">
    <property type="entry name" value="RAS"/>
    <property type="match status" value="1"/>
</dbReference>
<dbReference type="Gene3D" id="3.40.50.300">
    <property type="entry name" value="P-loop containing nucleotide triphosphate hydrolases"/>
    <property type="match status" value="1"/>
</dbReference>
<dbReference type="InterPro" id="IPR028133">
    <property type="entry name" value="Dynamitin"/>
</dbReference>
<dbReference type="GO" id="GO:0005869">
    <property type="term" value="C:dynactin complex"/>
    <property type="evidence" value="ECO:0007669"/>
    <property type="project" value="InterPro"/>
</dbReference>
<evidence type="ECO:0000313" key="7">
    <source>
        <dbReference type="WBParaSite" id="maker-E.canG7_contigs_2964-snap-gene-0.40-mRNA-1"/>
    </source>
</evidence>
<dbReference type="GO" id="GO:0030286">
    <property type="term" value="C:dynein complex"/>
    <property type="evidence" value="ECO:0007669"/>
    <property type="project" value="UniProtKB-KW"/>
</dbReference>
<protein>
    <submittedName>
        <fullName evidence="7">Uncharacterized protein</fullName>
    </submittedName>
</protein>
<dbReference type="InterPro" id="IPR027417">
    <property type="entry name" value="P-loop_NTPase"/>
</dbReference>
<sequence length="602" mass="67280">MSVDPKFANMPWIAHDEPDVYEMDDLPEADQRKSESNDVEQVLPKEIERTSISADKARHRFEHCKVDAANVDFSDKITGSGKVGYAVESPEYVSNVDGGKESTLIARFQSLQAEVCRLIDDTEAVKKEAGAAARVGELTVEQISTLASSLNAQLNKLQLEEIFGSDLDLTDLCVHDALLQKQPKQAPRKDERPGECITFELYSKPSDKIDATTEKTLELDRRLQRLEMLVGSREVTATGAGGLMETAARLSERVSLLQPSYLEQVEARIATLETRLADVTKNPENVVLADADSQNKIAELFEIVKRWNSFSADLPIVIDRLKDLQTLHAQASEFSTSLVNMEIAQKRIDENLATYGSQLRSVQESLSNALSTFKENTVAIGKAMKSLGTTLMTESTADIADELLFCQLTGCYDTDDLMRFEGDGGTQRWYCGFIYLYSKTVVPKLNVRNIHLQDVSTDVEFLIYDYPGSPVYHDLFEKFVGTTDVFVLMFDVTDRSSFEACPLWTQKVKELAKNSSVPGILIGNKTDLISLRDVTETEARQFAEEIGIKYCELSIIASHAEATDVTLNNRSYFLERSAERPGTLQYSSTRLLQTIPNYSWPI</sequence>
<feature type="compositionally biased region" description="Acidic residues" evidence="5">
    <location>
        <begin position="19"/>
        <end position="28"/>
    </location>
</feature>
<dbReference type="PANTHER" id="PTHR15346">
    <property type="entry name" value="DYNACTIN SUBUNIT"/>
    <property type="match status" value="1"/>
</dbReference>
<evidence type="ECO:0000313" key="6">
    <source>
        <dbReference type="Proteomes" id="UP000887562"/>
    </source>
</evidence>
<proteinExistence type="inferred from homology"/>
<feature type="region of interest" description="Disordered" evidence="5">
    <location>
        <begin position="18"/>
        <end position="40"/>
    </location>
</feature>
<dbReference type="PROSITE" id="PS51419">
    <property type="entry name" value="RAB"/>
    <property type="match status" value="1"/>
</dbReference>
<dbReference type="SUPFAM" id="SSF52540">
    <property type="entry name" value="P-loop containing nucleoside triphosphate hydrolases"/>
    <property type="match status" value="1"/>
</dbReference>
<comment type="subcellular location">
    <subcellularLocation>
        <location evidence="1">Cytoplasm</location>
    </subcellularLocation>
</comment>
<dbReference type="SMART" id="SM00175">
    <property type="entry name" value="RAB"/>
    <property type="match status" value="1"/>
</dbReference>
<accession>A0A915EXR6</accession>
<dbReference type="Proteomes" id="UP000887562">
    <property type="component" value="Unplaced"/>
</dbReference>
<evidence type="ECO:0000256" key="2">
    <source>
        <dbReference type="ARBA" id="ARBA00006176"/>
    </source>
</evidence>
<reference evidence="7" key="1">
    <citation type="submission" date="2022-11" db="UniProtKB">
        <authorList>
            <consortium name="WormBaseParasite"/>
        </authorList>
    </citation>
    <scope>IDENTIFICATION</scope>
</reference>
<comment type="similarity">
    <text evidence="2">Belongs to the dynactin subunit 2 family.</text>
</comment>
<organism evidence="6 7">
    <name type="scientific">Echinococcus canadensis</name>
    <dbReference type="NCBI Taxonomy" id="519352"/>
    <lineage>
        <taxon>Eukaryota</taxon>
        <taxon>Metazoa</taxon>
        <taxon>Spiralia</taxon>
        <taxon>Lophotrochozoa</taxon>
        <taxon>Platyhelminthes</taxon>
        <taxon>Cestoda</taxon>
        <taxon>Eucestoda</taxon>
        <taxon>Cyclophyllidea</taxon>
        <taxon>Taeniidae</taxon>
        <taxon>Echinococcus</taxon>
        <taxon>Echinococcus canadensis group</taxon>
    </lineage>
</organism>
<dbReference type="GO" id="GO:0005737">
    <property type="term" value="C:cytoplasm"/>
    <property type="evidence" value="ECO:0007669"/>
    <property type="project" value="UniProtKB-SubCell"/>
</dbReference>
<keyword evidence="6" id="KW-1185">Reference proteome</keyword>
<dbReference type="GO" id="GO:0007017">
    <property type="term" value="P:microtubule-based process"/>
    <property type="evidence" value="ECO:0007669"/>
    <property type="project" value="InterPro"/>
</dbReference>